<dbReference type="GO" id="GO:0016780">
    <property type="term" value="F:phosphotransferase activity, for other substituted phosphate groups"/>
    <property type="evidence" value="ECO:0007669"/>
    <property type="project" value="TreeGrafter"/>
</dbReference>
<keyword evidence="5" id="KW-1185">Reference proteome</keyword>
<comment type="similarity">
    <text evidence="1">Belongs to the bacterial sugar transferase family.</text>
</comment>
<sequence>MHYNQLCKKYSKNTNIHSQEYVLNNLQMIKEPMRKPSIYYPYGKRLFDLFLSISGILFTLPIMILVVIAIKLDSPGPAFYRQERVGLWGKPFQLLKFRSMLKDADKIGPQYTQKNDARITRVGAFIRTRRLDELPQLINVLTGDMSMVGPRPIPIIDTISNKEIAGYFDRLIVKPGLTGLAQVNGGYDLSFEEKLQYDLFYIQHISFLLDIKILLKTMKVILTGEGAR</sequence>
<dbReference type="STRING" id="46223.SAMN05421852_10466"/>
<dbReference type="EMBL" id="FORR01000004">
    <property type="protein sequence ID" value="SFJ06323.1"/>
    <property type="molecule type" value="Genomic_DNA"/>
</dbReference>
<evidence type="ECO:0000259" key="3">
    <source>
        <dbReference type="Pfam" id="PF02397"/>
    </source>
</evidence>
<dbReference type="AlphaFoldDB" id="A0A1I3NAH1"/>
<dbReference type="RefSeq" id="WP_245739754.1">
    <property type="nucleotide sequence ID" value="NZ_FORR01000004.1"/>
</dbReference>
<organism evidence="4 5">
    <name type="scientific">Thermoflavimicrobium dichotomicum</name>
    <dbReference type="NCBI Taxonomy" id="46223"/>
    <lineage>
        <taxon>Bacteria</taxon>
        <taxon>Bacillati</taxon>
        <taxon>Bacillota</taxon>
        <taxon>Bacilli</taxon>
        <taxon>Bacillales</taxon>
        <taxon>Thermoactinomycetaceae</taxon>
        <taxon>Thermoflavimicrobium</taxon>
    </lineage>
</organism>
<feature type="transmembrane region" description="Helical" evidence="2">
    <location>
        <begin position="49"/>
        <end position="72"/>
    </location>
</feature>
<gene>
    <name evidence="4" type="ORF">SAMN05421852_10466</name>
</gene>
<protein>
    <submittedName>
        <fullName evidence="4">Sugar transferase involved in LPS biosynthesis (Colanic, teichoic acid)</fullName>
    </submittedName>
</protein>
<reference evidence="4 5" key="1">
    <citation type="submission" date="2016-10" db="EMBL/GenBank/DDBJ databases">
        <authorList>
            <person name="de Groot N.N."/>
        </authorList>
    </citation>
    <scope>NUCLEOTIDE SEQUENCE [LARGE SCALE GENOMIC DNA]</scope>
    <source>
        <strain evidence="4 5">DSM 44778</strain>
    </source>
</reference>
<dbReference type="Pfam" id="PF02397">
    <property type="entry name" value="Bac_transf"/>
    <property type="match status" value="1"/>
</dbReference>
<keyword evidence="2" id="KW-0472">Membrane</keyword>
<accession>A0A1I3NAH1</accession>
<name>A0A1I3NAH1_9BACL</name>
<proteinExistence type="inferred from homology"/>
<keyword evidence="2" id="KW-0812">Transmembrane</keyword>
<dbReference type="Proteomes" id="UP000199545">
    <property type="component" value="Unassembled WGS sequence"/>
</dbReference>
<evidence type="ECO:0000313" key="5">
    <source>
        <dbReference type="Proteomes" id="UP000199545"/>
    </source>
</evidence>
<evidence type="ECO:0000313" key="4">
    <source>
        <dbReference type="EMBL" id="SFJ06323.1"/>
    </source>
</evidence>
<keyword evidence="4" id="KW-0808">Transferase</keyword>
<evidence type="ECO:0000256" key="2">
    <source>
        <dbReference type="SAM" id="Phobius"/>
    </source>
</evidence>
<dbReference type="InterPro" id="IPR003362">
    <property type="entry name" value="Bact_transf"/>
</dbReference>
<feature type="domain" description="Bacterial sugar transferase" evidence="3">
    <location>
        <begin position="44"/>
        <end position="222"/>
    </location>
</feature>
<dbReference type="PANTHER" id="PTHR30576">
    <property type="entry name" value="COLANIC BIOSYNTHESIS UDP-GLUCOSE LIPID CARRIER TRANSFERASE"/>
    <property type="match status" value="1"/>
</dbReference>
<evidence type="ECO:0000256" key="1">
    <source>
        <dbReference type="ARBA" id="ARBA00006464"/>
    </source>
</evidence>
<keyword evidence="2" id="KW-1133">Transmembrane helix</keyword>
<dbReference type="PANTHER" id="PTHR30576:SF0">
    <property type="entry name" value="UNDECAPRENYL-PHOSPHATE N-ACETYLGALACTOSAMINYL 1-PHOSPHATE TRANSFERASE-RELATED"/>
    <property type="match status" value="1"/>
</dbReference>